<evidence type="ECO:0000313" key="3">
    <source>
        <dbReference type="EMBL" id="OCH95661.1"/>
    </source>
</evidence>
<feature type="compositionally biased region" description="Basic and acidic residues" evidence="1">
    <location>
        <begin position="125"/>
        <end position="141"/>
    </location>
</feature>
<keyword evidence="2" id="KW-0812">Transmembrane</keyword>
<keyword evidence="2" id="KW-1133">Transmembrane helix</keyword>
<evidence type="ECO:0000256" key="2">
    <source>
        <dbReference type="SAM" id="Phobius"/>
    </source>
</evidence>
<protein>
    <submittedName>
        <fullName evidence="3">Uncharacterized protein</fullName>
    </submittedName>
</protein>
<name>A0A8E2J6D8_9APHY</name>
<proteinExistence type="predicted"/>
<organism evidence="3 4">
    <name type="scientific">Obba rivulosa</name>
    <dbReference type="NCBI Taxonomy" id="1052685"/>
    <lineage>
        <taxon>Eukaryota</taxon>
        <taxon>Fungi</taxon>
        <taxon>Dikarya</taxon>
        <taxon>Basidiomycota</taxon>
        <taxon>Agaricomycotina</taxon>
        <taxon>Agaricomycetes</taxon>
        <taxon>Polyporales</taxon>
        <taxon>Gelatoporiaceae</taxon>
        <taxon>Obba</taxon>
    </lineage>
</organism>
<gene>
    <name evidence="3" type="ORF">OBBRIDRAFT_800283</name>
</gene>
<evidence type="ECO:0000256" key="1">
    <source>
        <dbReference type="SAM" id="MobiDB-lite"/>
    </source>
</evidence>
<evidence type="ECO:0000313" key="4">
    <source>
        <dbReference type="Proteomes" id="UP000250043"/>
    </source>
</evidence>
<keyword evidence="4" id="KW-1185">Reference proteome</keyword>
<sequence length="196" mass="21932">MYLRLTVIYSEMNPAQTSECLHGLAITLFGGICDFLALPAVLTILAAAICDEAGLRLAFGILYRRDGGRMHRHQHEPQFQQFHAAPEARPGSSSLTYQLEASQEDSPCPLATSSLPSASGPNTGTRREASPYDTYHTDVSARRKQRPQDLLQVIPLFNVEDLIFYAVNVARRWSRDRSARQDLLHQQNINRGFFGT</sequence>
<feature type="compositionally biased region" description="Polar residues" evidence="1">
    <location>
        <begin position="91"/>
        <end position="124"/>
    </location>
</feature>
<keyword evidence="2" id="KW-0472">Membrane</keyword>
<reference evidence="3 4" key="1">
    <citation type="submission" date="2016-07" db="EMBL/GenBank/DDBJ databases">
        <title>Draft genome of the white-rot fungus Obba rivulosa 3A-2.</title>
        <authorList>
            <consortium name="DOE Joint Genome Institute"/>
            <person name="Miettinen O."/>
            <person name="Riley R."/>
            <person name="Acob R."/>
            <person name="Barry K."/>
            <person name="Cullen D."/>
            <person name="De Vries R."/>
            <person name="Hainaut M."/>
            <person name="Hatakka A."/>
            <person name="Henrissat B."/>
            <person name="Hilden K."/>
            <person name="Kuo R."/>
            <person name="Labutti K."/>
            <person name="Lipzen A."/>
            <person name="Makela M.R."/>
            <person name="Sandor L."/>
            <person name="Spatafora J.W."/>
            <person name="Grigoriev I.V."/>
            <person name="Hibbett D.S."/>
        </authorList>
    </citation>
    <scope>NUCLEOTIDE SEQUENCE [LARGE SCALE GENOMIC DNA]</scope>
    <source>
        <strain evidence="3 4">3A-2</strain>
    </source>
</reference>
<feature type="transmembrane region" description="Helical" evidence="2">
    <location>
        <begin position="20"/>
        <end position="38"/>
    </location>
</feature>
<dbReference type="Proteomes" id="UP000250043">
    <property type="component" value="Unassembled WGS sequence"/>
</dbReference>
<feature type="region of interest" description="Disordered" evidence="1">
    <location>
        <begin position="73"/>
        <end position="144"/>
    </location>
</feature>
<accession>A0A8E2J6D8</accession>
<dbReference type="EMBL" id="KV722334">
    <property type="protein sequence ID" value="OCH95661.1"/>
    <property type="molecule type" value="Genomic_DNA"/>
</dbReference>
<dbReference type="AlphaFoldDB" id="A0A8E2J6D8"/>